<dbReference type="RefSeq" id="WP_041346946.1">
    <property type="nucleotide sequence ID" value="NZ_LWBO01000005.1"/>
</dbReference>
<protein>
    <submittedName>
        <fullName evidence="3">Isochorismatase</fullName>
    </submittedName>
</protein>
<dbReference type="Pfam" id="PF00857">
    <property type="entry name" value="Isochorismatase"/>
    <property type="match status" value="1"/>
</dbReference>
<evidence type="ECO:0000313" key="3">
    <source>
        <dbReference type="EMBL" id="OQP51394.1"/>
    </source>
</evidence>
<dbReference type="InterPro" id="IPR036380">
    <property type="entry name" value="Isochorismatase-like_sf"/>
</dbReference>
<dbReference type="InterPro" id="IPR000868">
    <property type="entry name" value="Isochorismatase-like_dom"/>
</dbReference>
<proteinExistence type="predicted"/>
<accession>A0ABX3P346</accession>
<dbReference type="CDD" id="cd00431">
    <property type="entry name" value="cysteine_hydrolases"/>
    <property type="match status" value="1"/>
</dbReference>
<evidence type="ECO:0000259" key="2">
    <source>
        <dbReference type="Pfam" id="PF00857"/>
    </source>
</evidence>
<dbReference type="SUPFAM" id="SSF52499">
    <property type="entry name" value="Isochorismatase-like hydrolases"/>
    <property type="match status" value="1"/>
</dbReference>
<dbReference type="EMBL" id="LWBO01000005">
    <property type="protein sequence ID" value="OQP51394.1"/>
    <property type="molecule type" value="Genomic_DNA"/>
</dbReference>
<evidence type="ECO:0000313" key="4">
    <source>
        <dbReference type="Proteomes" id="UP000192277"/>
    </source>
</evidence>
<comment type="caution">
    <text evidence="3">The sequence shown here is derived from an EMBL/GenBank/DDBJ whole genome shotgun (WGS) entry which is preliminary data.</text>
</comment>
<dbReference type="InterPro" id="IPR050272">
    <property type="entry name" value="Isochorismatase-like_hydrls"/>
</dbReference>
<name>A0ABX3P346_9BACT</name>
<sequence>MKQQTALLVMDMQLGILQNFPSTGKVVETIKEAIEKARTNNIPVIYVRLFFRPGFPEISPGNKMFESFKQQAAAIPMETYSQIHPDLAPGENEIIVHKKRVSGFTGSDLEIVLRSLGINHLVLTGVATGGVVLSTLREAVDKDYAVTVLHDCCADRDEEVHRVLTTKVYPRQATVVSVSEWIPQ</sequence>
<feature type="domain" description="Isochorismatase-like" evidence="2">
    <location>
        <begin position="5"/>
        <end position="178"/>
    </location>
</feature>
<reference evidence="3 4" key="1">
    <citation type="submission" date="2016-04" db="EMBL/GenBank/DDBJ databases">
        <authorList>
            <person name="Chen L."/>
            <person name="Zhuang W."/>
            <person name="Wang G."/>
        </authorList>
    </citation>
    <scope>NUCLEOTIDE SEQUENCE [LARGE SCALE GENOMIC DNA]</scope>
    <source>
        <strain evidence="4">GR20</strain>
    </source>
</reference>
<dbReference type="Proteomes" id="UP000192277">
    <property type="component" value="Unassembled WGS sequence"/>
</dbReference>
<dbReference type="PANTHER" id="PTHR43540">
    <property type="entry name" value="PEROXYUREIDOACRYLATE/UREIDOACRYLATE AMIDOHYDROLASE-RELATED"/>
    <property type="match status" value="1"/>
</dbReference>
<dbReference type="Gene3D" id="3.40.50.850">
    <property type="entry name" value="Isochorismatase-like"/>
    <property type="match status" value="1"/>
</dbReference>
<organism evidence="3 4">
    <name type="scientific">Niastella koreensis</name>
    <dbReference type="NCBI Taxonomy" id="354356"/>
    <lineage>
        <taxon>Bacteria</taxon>
        <taxon>Pseudomonadati</taxon>
        <taxon>Bacteroidota</taxon>
        <taxon>Chitinophagia</taxon>
        <taxon>Chitinophagales</taxon>
        <taxon>Chitinophagaceae</taxon>
        <taxon>Niastella</taxon>
    </lineage>
</organism>
<gene>
    <name evidence="3" type="ORF">A4D02_25040</name>
</gene>
<keyword evidence="4" id="KW-1185">Reference proteome</keyword>
<evidence type="ECO:0000256" key="1">
    <source>
        <dbReference type="ARBA" id="ARBA00022801"/>
    </source>
</evidence>
<keyword evidence="1" id="KW-0378">Hydrolase</keyword>